<dbReference type="EMBL" id="JAUTWS010000005">
    <property type="protein sequence ID" value="MDO9708063.1"/>
    <property type="molecule type" value="Genomic_DNA"/>
</dbReference>
<evidence type="ECO:0000259" key="4">
    <source>
        <dbReference type="PROSITE" id="PS51755"/>
    </source>
</evidence>
<dbReference type="InterPro" id="IPR016032">
    <property type="entry name" value="Sig_transdc_resp-reg_C-effctor"/>
</dbReference>
<dbReference type="Gene3D" id="1.10.10.10">
    <property type="entry name" value="Winged helix-like DNA-binding domain superfamily/Winged helix DNA-binding domain"/>
    <property type="match status" value="1"/>
</dbReference>
<dbReference type="Pfam" id="PF00656">
    <property type="entry name" value="Peptidase_C14"/>
    <property type="match status" value="1"/>
</dbReference>
<name>A0ABT9DW18_9PROT</name>
<reference evidence="5 6" key="1">
    <citation type="submission" date="2023-08" db="EMBL/GenBank/DDBJ databases">
        <title>The draft genome sequence of Paracraurococcus sp. LOR1-02.</title>
        <authorList>
            <person name="Kingkaew E."/>
            <person name="Tanasupawat S."/>
        </authorList>
    </citation>
    <scope>NUCLEOTIDE SEQUENCE [LARGE SCALE GENOMIC DNA]</scope>
    <source>
        <strain evidence="5 6">LOR1-02</strain>
    </source>
</reference>
<dbReference type="InterPro" id="IPR011600">
    <property type="entry name" value="Pept_C14_caspase"/>
</dbReference>
<feature type="DNA-binding region" description="OmpR/PhoB-type" evidence="2">
    <location>
        <begin position="6"/>
        <end position="102"/>
    </location>
</feature>
<dbReference type="InterPro" id="IPR029030">
    <property type="entry name" value="Caspase-like_dom_sf"/>
</dbReference>
<proteinExistence type="predicted"/>
<dbReference type="CDD" id="cd00383">
    <property type="entry name" value="trans_reg_C"/>
    <property type="match status" value="1"/>
</dbReference>
<gene>
    <name evidence="5" type="ORF">Q7A36_06905</name>
</gene>
<dbReference type="InterPro" id="IPR001309">
    <property type="entry name" value="Pept_C14_p20"/>
</dbReference>
<evidence type="ECO:0000256" key="2">
    <source>
        <dbReference type="PROSITE-ProRule" id="PRU01091"/>
    </source>
</evidence>
<organism evidence="5 6">
    <name type="scientific">Paracraurococcus lichenis</name>
    <dbReference type="NCBI Taxonomy" id="3064888"/>
    <lineage>
        <taxon>Bacteria</taxon>
        <taxon>Pseudomonadati</taxon>
        <taxon>Pseudomonadota</taxon>
        <taxon>Alphaproteobacteria</taxon>
        <taxon>Acetobacterales</taxon>
        <taxon>Roseomonadaceae</taxon>
        <taxon>Paracraurococcus</taxon>
    </lineage>
</organism>
<comment type="caution">
    <text evidence="5">The sequence shown here is derived from an EMBL/GenBank/DDBJ whole genome shotgun (WGS) entry which is preliminary data.</text>
</comment>
<feature type="domain" description="Caspase family p20" evidence="3">
    <location>
        <begin position="167"/>
        <end position="293"/>
    </location>
</feature>
<dbReference type="Gene3D" id="3.40.50.1460">
    <property type="match status" value="1"/>
</dbReference>
<dbReference type="SUPFAM" id="SSF52129">
    <property type="entry name" value="Caspase-like"/>
    <property type="match status" value="1"/>
</dbReference>
<feature type="domain" description="OmpR/PhoB-type" evidence="4">
    <location>
        <begin position="6"/>
        <end position="102"/>
    </location>
</feature>
<evidence type="ECO:0000256" key="1">
    <source>
        <dbReference type="ARBA" id="ARBA00023125"/>
    </source>
</evidence>
<keyword evidence="6" id="KW-1185">Reference proteome</keyword>
<evidence type="ECO:0000259" key="3">
    <source>
        <dbReference type="PROSITE" id="PS50208"/>
    </source>
</evidence>
<dbReference type="PROSITE" id="PS51755">
    <property type="entry name" value="OMPR_PHOB"/>
    <property type="match status" value="1"/>
</dbReference>
<evidence type="ECO:0000313" key="5">
    <source>
        <dbReference type="EMBL" id="MDO9708063.1"/>
    </source>
</evidence>
<dbReference type="SMART" id="SM00862">
    <property type="entry name" value="Trans_reg_C"/>
    <property type="match status" value="1"/>
</dbReference>
<dbReference type="Pfam" id="PF00486">
    <property type="entry name" value="Trans_reg_C"/>
    <property type="match status" value="1"/>
</dbReference>
<sequence>MLPARPEALRFGGYTLDLARCALLRGTQPIALRPRAFETLRLLAENPYRLVTKAEFFETLWPGLCVTDDSLVQCIGEVRRALGEDGRGLIRTVPRRGYLFAAEVVPRAAPEPVPDAPPRISAAGGARVWRALGLLVPLLLLAWLAGGLLQVPAEDRAIPSPPAAAPGRRVALVIGNAAYPGEPAPLNARRDATAVATALQRAGFAQVTLLHDPPRDALLAAIAAFARQAEEADWAVAYYAGRGIEAAGAPYLVPVDAVAPELAPPGQVVALDALLRGAAPARRLRLVIFDACRIGPDSEAGVSPVPSLGRGAGTAWPAGGATLVAFSTDQGETAADGDAGGNGPYAEALVAALDTPGLEIALAFRVVRDRVVQATGQRQQPFLYGSLPAEPLYFRSP</sequence>
<dbReference type="PANTHER" id="PTHR22576">
    <property type="entry name" value="MUCOSA ASSOCIATED LYMPHOID TISSUE LYMPHOMA TRANSLOCATION PROTEIN 1/PARACASPASE"/>
    <property type="match status" value="1"/>
</dbReference>
<dbReference type="Proteomes" id="UP001243009">
    <property type="component" value="Unassembled WGS sequence"/>
</dbReference>
<evidence type="ECO:0000313" key="6">
    <source>
        <dbReference type="Proteomes" id="UP001243009"/>
    </source>
</evidence>
<keyword evidence="1 2" id="KW-0238">DNA-binding</keyword>
<dbReference type="PROSITE" id="PS50208">
    <property type="entry name" value="CASPASE_P20"/>
    <property type="match status" value="1"/>
</dbReference>
<dbReference type="InterPro" id="IPR036388">
    <property type="entry name" value="WH-like_DNA-bd_sf"/>
</dbReference>
<protein>
    <submittedName>
        <fullName evidence="5">Caspase family protein</fullName>
    </submittedName>
</protein>
<dbReference type="SUPFAM" id="SSF46894">
    <property type="entry name" value="C-terminal effector domain of the bipartite response regulators"/>
    <property type="match status" value="1"/>
</dbReference>
<accession>A0ABT9DW18</accession>
<dbReference type="PANTHER" id="PTHR22576:SF37">
    <property type="entry name" value="MUCOSA-ASSOCIATED LYMPHOID TISSUE LYMPHOMA TRANSLOCATION PROTEIN 1"/>
    <property type="match status" value="1"/>
</dbReference>
<dbReference type="InterPro" id="IPR001867">
    <property type="entry name" value="OmpR/PhoB-type_DNA-bd"/>
</dbReference>
<dbReference type="RefSeq" id="WP_305102930.1">
    <property type="nucleotide sequence ID" value="NZ_JAUTWS010000005.1"/>
</dbReference>
<dbReference type="InterPro" id="IPR052039">
    <property type="entry name" value="Caspase-related_regulators"/>
</dbReference>